<dbReference type="STRING" id="428990.SAMN06295987_106152"/>
<evidence type="ECO:0008006" key="4">
    <source>
        <dbReference type="Google" id="ProtNLM"/>
    </source>
</evidence>
<organism evidence="2 3">
    <name type="scientific">Novosphingobium mathurense</name>
    <dbReference type="NCBI Taxonomy" id="428990"/>
    <lineage>
        <taxon>Bacteria</taxon>
        <taxon>Pseudomonadati</taxon>
        <taxon>Pseudomonadota</taxon>
        <taxon>Alphaproteobacteria</taxon>
        <taxon>Sphingomonadales</taxon>
        <taxon>Sphingomonadaceae</taxon>
        <taxon>Novosphingobium</taxon>
    </lineage>
</organism>
<feature type="transmembrane region" description="Helical" evidence="1">
    <location>
        <begin position="228"/>
        <end position="252"/>
    </location>
</feature>
<keyword evidence="3" id="KW-1185">Reference proteome</keyword>
<dbReference type="RefSeq" id="WP_079731272.1">
    <property type="nucleotide sequence ID" value="NZ_FVZE01000006.1"/>
</dbReference>
<feature type="transmembrane region" description="Helical" evidence="1">
    <location>
        <begin position="12"/>
        <end position="34"/>
    </location>
</feature>
<evidence type="ECO:0000256" key="1">
    <source>
        <dbReference type="SAM" id="Phobius"/>
    </source>
</evidence>
<name>A0A1U6IGR1_9SPHN</name>
<feature type="transmembrane region" description="Helical" evidence="1">
    <location>
        <begin position="135"/>
        <end position="157"/>
    </location>
</feature>
<keyword evidence="1" id="KW-0812">Transmembrane</keyword>
<feature type="transmembrane region" description="Helical" evidence="1">
    <location>
        <begin position="264"/>
        <end position="283"/>
    </location>
</feature>
<protein>
    <recommendedName>
        <fullName evidence="4">Isoprenylcysteine carboxyl methyltransferase (ICMT) family protein</fullName>
    </recommendedName>
</protein>
<dbReference type="Gene3D" id="1.20.120.1630">
    <property type="match status" value="1"/>
</dbReference>
<dbReference type="Pfam" id="PF06966">
    <property type="entry name" value="DUF1295"/>
    <property type="match status" value="1"/>
</dbReference>
<reference evidence="3" key="1">
    <citation type="submission" date="2017-02" db="EMBL/GenBank/DDBJ databases">
        <authorList>
            <person name="Varghese N."/>
            <person name="Submissions S."/>
        </authorList>
    </citation>
    <scope>NUCLEOTIDE SEQUENCE [LARGE SCALE GENOMIC DNA]</scope>
    <source>
        <strain evidence="3">SM117</strain>
    </source>
</reference>
<gene>
    <name evidence="2" type="ORF">SAMN06295987_106152</name>
</gene>
<dbReference type="Proteomes" id="UP000190989">
    <property type="component" value="Unassembled WGS sequence"/>
</dbReference>
<keyword evidence="1" id="KW-1133">Transmembrane helix</keyword>
<dbReference type="AlphaFoldDB" id="A0A1U6IGR1"/>
<accession>A0A1U6IGR1</accession>
<proteinExistence type="predicted"/>
<evidence type="ECO:0000313" key="2">
    <source>
        <dbReference type="EMBL" id="SLK07211.1"/>
    </source>
</evidence>
<evidence type="ECO:0000313" key="3">
    <source>
        <dbReference type="Proteomes" id="UP000190989"/>
    </source>
</evidence>
<dbReference type="InterPro" id="IPR010721">
    <property type="entry name" value="UstE-like"/>
</dbReference>
<keyword evidence="1" id="KW-0472">Membrane</keyword>
<sequence length="450" mass="50081">MSNAPTFTARRPVSDVSAGVGLAGLAALIAWLLVCRNWAGLADAFALPGPHEPLAGPYAAVLTLFVTGLAMSLWSVLVDKVHLRPNTGIDWRSPRPLAQSIDVSITKLAGLWATWAAIGMFYCIGRWYWDGQYLFAMEVIGTAAVPLFALSVPYVLWLDRYMIEPRDHSWHFGAMLIGREAWSAEEVKKHGRAWAIKAFFGAFMISILPGGFARIVEADFSAIAHDPVALGTMLIEGLFLVDVQIGTVGYLFTFRPLDAHIRSGNPLLAGWVAALICYPPFVWGTMGRADVLGYEVNTGGWAYWLQGHDLLLWSWAALLVCLTAIYAWATFAFGLRFSNLTYRGVLTNGPYRFTRHPAYLSKNLFWWCSTLPFLVTSHALTDMVRNTVLLGVVSAIYFWRAKTEEAHLLGEDAKYREYHAWMAQNAPITRGLGWLLGRLRPRRPVLQAAE</sequence>
<feature type="transmembrane region" description="Helical" evidence="1">
    <location>
        <begin position="109"/>
        <end position="129"/>
    </location>
</feature>
<feature type="transmembrane region" description="Helical" evidence="1">
    <location>
        <begin position="198"/>
        <end position="216"/>
    </location>
</feature>
<dbReference type="EMBL" id="FVZE01000006">
    <property type="protein sequence ID" value="SLK07211.1"/>
    <property type="molecule type" value="Genomic_DNA"/>
</dbReference>
<feature type="transmembrane region" description="Helical" evidence="1">
    <location>
        <begin position="312"/>
        <end position="335"/>
    </location>
</feature>
<feature type="transmembrane region" description="Helical" evidence="1">
    <location>
        <begin position="54"/>
        <end position="77"/>
    </location>
</feature>